<organism evidence="1 2">
    <name type="scientific">Pristionchus entomophagus</name>
    <dbReference type="NCBI Taxonomy" id="358040"/>
    <lineage>
        <taxon>Eukaryota</taxon>
        <taxon>Metazoa</taxon>
        <taxon>Ecdysozoa</taxon>
        <taxon>Nematoda</taxon>
        <taxon>Chromadorea</taxon>
        <taxon>Rhabditida</taxon>
        <taxon>Rhabditina</taxon>
        <taxon>Diplogasteromorpha</taxon>
        <taxon>Diplogasteroidea</taxon>
        <taxon>Neodiplogasteridae</taxon>
        <taxon>Pristionchus</taxon>
    </lineage>
</organism>
<gene>
    <name evidence="1" type="ORF">PENTCL1PPCAC_18851</name>
</gene>
<comment type="caution">
    <text evidence="1">The sequence shown here is derived from an EMBL/GenBank/DDBJ whole genome shotgun (WGS) entry which is preliminary data.</text>
</comment>
<protein>
    <submittedName>
        <fullName evidence="1">Uncharacterized protein</fullName>
    </submittedName>
</protein>
<dbReference type="EMBL" id="BTSX01000004">
    <property type="protein sequence ID" value="GMS96676.1"/>
    <property type="molecule type" value="Genomic_DNA"/>
</dbReference>
<reference evidence="1" key="1">
    <citation type="submission" date="2023-10" db="EMBL/GenBank/DDBJ databases">
        <title>Genome assembly of Pristionchus species.</title>
        <authorList>
            <person name="Yoshida K."/>
            <person name="Sommer R.J."/>
        </authorList>
    </citation>
    <scope>NUCLEOTIDE SEQUENCE</scope>
    <source>
        <strain evidence="1">RS0144</strain>
    </source>
</reference>
<evidence type="ECO:0000313" key="2">
    <source>
        <dbReference type="Proteomes" id="UP001432027"/>
    </source>
</evidence>
<sequence length="598" mass="67623">LLLLLSSSLSSSSASSVAKEEEIDHVLHVDTAPTQLVVVTSKDGPVDALSVKIELTDILDGRTNPPFVASGLWMLVNRGRYTIPFLRPDRWYGVHFTSERGFGDNHVSHSEYRLVRTPPRTSNGLIAENTQHEEETRDQQAIFDVRMHRAGPENTANVEGVYVTVRWTTKERVNGSELAVELRVKCDSSIANEDIVLPYNQEGVTVEIAMDHKYELEEVNATSHQMMAKITPLRCHKICWRPWLRTTADSKIFSKDFGEQCHDVGGTTSTTFLRNFKYYSLHDGDLVVETEHHKNGEVDEGAVVLTAIQIGGGKGRNESENIVVEFSTEKTDGKFSLHLDDPGYYAVKYQYTKLKPFHYSTEERFLVESEGRNTSDPLHPLVELRYDPYSLIELPKPHSTDPPSLIFYRPAQYEGTDVDVIIEPFCGMKREKITLTDAYQHHEINPTVLKKVLCRHRPAFYFCEPAWANETSAEESREVVRSPLNSSLSSAEVIHDRDLLGHELHEDHHQHHADLLHRSRHRSDTVARSDGCSPHICYTVEVEVDGHKYAMGSRCSDVTQHFDMVTMKTSSAMMALATSSLTVTLLVMLARGRDRDLP</sequence>
<dbReference type="AlphaFoldDB" id="A0AAV5TQP7"/>
<accession>A0AAV5TQP7</accession>
<proteinExistence type="predicted"/>
<keyword evidence="2" id="KW-1185">Reference proteome</keyword>
<dbReference type="Proteomes" id="UP001432027">
    <property type="component" value="Unassembled WGS sequence"/>
</dbReference>
<feature type="non-terminal residue" evidence="1">
    <location>
        <position position="1"/>
    </location>
</feature>
<name>A0AAV5TQP7_9BILA</name>
<evidence type="ECO:0000313" key="1">
    <source>
        <dbReference type="EMBL" id="GMS96676.1"/>
    </source>
</evidence>